<feature type="repeat" description="ANK" evidence="2">
    <location>
        <begin position="794"/>
        <end position="826"/>
    </location>
</feature>
<dbReference type="GO" id="GO:0030165">
    <property type="term" value="F:PDZ domain binding"/>
    <property type="evidence" value="ECO:0007669"/>
    <property type="project" value="TreeGrafter"/>
</dbReference>
<dbReference type="SUPFAM" id="SSF52540">
    <property type="entry name" value="P-loop containing nucleoside triphosphate hydrolases"/>
    <property type="match status" value="1"/>
</dbReference>
<evidence type="ECO:0000259" key="5">
    <source>
        <dbReference type="Pfam" id="PF24883"/>
    </source>
</evidence>
<dbReference type="Pfam" id="PF00023">
    <property type="entry name" value="Ank"/>
    <property type="match status" value="1"/>
</dbReference>
<feature type="repeat" description="ANK" evidence="2">
    <location>
        <begin position="1383"/>
        <end position="1418"/>
    </location>
</feature>
<dbReference type="Gene3D" id="1.25.40.20">
    <property type="entry name" value="Ankyrin repeat-containing domain"/>
    <property type="match status" value="3"/>
</dbReference>
<dbReference type="Pfam" id="PF24883">
    <property type="entry name" value="NPHP3_N"/>
    <property type="match status" value="1"/>
</dbReference>
<feature type="repeat" description="ANK" evidence="2">
    <location>
        <begin position="1086"/>
        <end position="1118"/>
    </location>
</feature>
<evidence type="ECO:0000313" key="7">
    <source>
        <dbReference type="Proteomes" id="UP001362999"/>
    </source>
</evidence>
<dbReference type="InterPro" id="IPR052771">
    <property type="entry name" value="Neurotrophin_sig_adaptor"/>
</dbReference>
<feature type="repeat" description="ANK" evidence="2">
    <location>
        <begin position="921"/>
        <end position="953"/>
    </location>
</feature>
<feature type="repeat" description="ANK" evidence="2">
    <location>
        <begin position="1251"/>
        <end position="1283"/>
    </location>
</feature>
<proteinExistence type="predicted"/>
<keyword evidence="3" id="KW-0472">Membrane</keyword>
<sequence>MPSTESIHSSVSSILKQLSTAQKGFGELKDFISSSKEHKFLCNELKDLELSMKAVQSAIDQELLSSSNDEIQDLVASFGSSLDEFIQESQVLTTSILGMPSTTVDKFSIKTRTFRKQIITQFPDDTLTKYQEKIAQMFESVQAKQELSSINVTAHGGMGGAGGWGGHQGGLGGRGEGAQLTFNNTNTVYLAAKISSTEDKKNKILEWLTTINFFQRQDVIFETWQKGTGQWFLSLFEFRNWLSNSEKVLWCEGPPGAGKTVITSLVVKHIEDSFQTSKAGLAYIYINHKELRNQSPTALFASLCKQLLLDKPLPLMLQDLWQYHSKRKTQPTLADVLRVLEIVLLEYSNIYLIIDALDEYFDTAHGHRAAFIQNLIKLVKQFPIHLMITTRPNNMAQDRFSNVQLVSMQAKKSDITLYIESQFNNSDNMFQLLKNRPQLKADIQLAIVEDVDGIFLLAKLRMDYLGAQPTVALLQEARKTLPSTLSTAYQATMTRINIQAEGLQRLACKALMWISNAFRPLSVAELCQVLAIDPGDTSLDLDKVPHIETILAVCGGLVSIDKELSVVRLVHYSAQNWVASQFPNAHKEIALTSFQYLEFHDFDGLWILDEEKHSFAVYGQYCLEHTKRTNCEMELFSWVERFARKAYRWRVLWQSKHTPFWKYEPWPAAKKDYQTLVLAAAGNLQTMTQHLVNKEQSEGGHHKWALALAGYAGHSEIIKLLLGLNVVNPEWGMHPAIQGKQTEIIKMLLDKGADMNIVDTKYGSALQAAAYKESESIVKMLLDAGANMNIAGGEFGTALQVAAYGKSEPIVKMLLDAGADTNIVGGEYGTALQAAAYRESEPIVGMLLDAGADTDIVSGKYGTALQAAAQIVSEPILKMLLGKGADVNMVGGKYGTALQAAAYMRSEPIVKMLLDAGADMNIGSSLQAAAYGGSETVVRMLLDAGTDMNNVDSQYGTTLQAAVLVRSEPIIKMLLDAGADVNIVSSVYGTALQAAADMRSQSIVKILLDAGAETNIVSGKYGTALEAAAYRESDSIVKMLLDKGASVNTAGSKYGTALQVAAYMRCEAVIDMLLDAGADTNIVGGEYGTALQAAAYRESEPIVKMLLNAGADVNIVGGTYGTVLQAAAYMECEHIVKILLHAGANVNISGGKFGTALQAAAYRKSEHISRVLLDARADVNIVGGEYGTALQAAAYRKSEPILKMLLDAGADINIVSGTYGTALQVAAYGKSEPIVKMLLDAGADMNIVSSEYGTVLQAAAYMASEPIVKMLLDAGADMNIVSSEYGTALQAAAHRESQSIVQLLLHKGAGVNIVGGAYGTALQAATYSESEPIVKMLLDKGADVNIVGGVYGTALQAAAYGNSGAIVTMLLDAGAEVNISGGRYGTPLQAAVAWNEPKSQLIVNLLLAAGADTNLKGGTYRSALQAAQALGQQTIEEILLKAGATPTDLNEEEPTTDIIVPQIPISSPDVKERFQIVDPFTIMVSVLLALLISIYLGSKHLQY</sequence>
<dbReference type="GO" id="GO:0019887">
    <property type="term" value="F:protein kinase regulator activity"/>
    <property type="evidence" value="ECO:0007669"/>
    <property type="project" value="TreeGrafter"/>
</dbReference>
<keyword evidence="7" id="KW-1185">Reference proteome</keyword>
<accession>A0AAW0D0Y0</accession>
<keyword evidence="3" id="KW-1133">Transmembrane helix</keyword>
<keyword evidence="3" id="KW-0812">Transmembrane</keyword>
<feature type="repeat" description="ANK" evidence="2">
    <location>
        <begin position="1284"/>
        <end position="1316"/>
    </location>
</feature>
<comment type="caution">
    <text evidence="6">The sequence shown here is derived from an EMBL/GenBank/DDBJ whole genome shotgun (WGS) entry which is preliminary data.</text>
</comment>
<dbReference type="InterPro" id="IPR027417">
    <property type="entry name" value="P-loop_NTPase"/>
</dbReference>
<dbReference type="SMART" id="SM00248">
    <property type="entry name" value="ANK"/>
    <property type="match status" value="22"/>
</dbReference>
<feature type="repeat" description="ANK" evidence="2">
    <location>
        <begin position="1020"/>
        <end position="1052"/>
    </location>
</feature>
<feature type="repeat" description="ANK" evidence="2">
    <location>
        <begin position="990"/>
        <end position="1019"/>
    </location>
</feature>
<feature type="repeat" description="ANK" evidence="2">
    <location>
        <begin position="893"/>
        <end position="925"/>
    </location>
</feature>
<organism evidence="6 7">
    <name type="scientific">Favolaschia claudopus</name>
    <dbReference type="NCBI Taxonomy" id="2862362"/>
    <lineage>
        <taxon>Eukaryota</taxon>
        <taxon>Fungi</taxon>
        <taxon>Dikarya</taxon>
        <taxon>Basidiomycota</taxon>
        <taxon>Agaricomycotina</taxon>
        <taxon>Agaricomycetes</taxon>
        <taxon>Agaricomycetidae</taxon>
        <taxon>Agaricales</taxon>
        <taxon>Marasmiineae</taxon>
        <taxon>Mycenaceae</taxon>
        <taxon>Favolaschia</taxon>
    </lineage>
</organism>
<feature type="repeat" description="ANK" evidence="2">
    <location>
        <begin position="954"/>
        <end position="986"/>
    </location>
</feature>
<dbReference type="Pfam" id="PF22939">
    <property type="entry name" value="WHD_GPIID"/>
    <property type="match status" value="1"/>
</dbReference>
<reference evidence="6 7" key="1">
    <citation type="journal article" date="2024" name="J Genomics">
        <title>Draft genome sequencing and assembly of Favolaschia claudopus CIRM-BRFM 2984 isolated from oak limbs.</title>
        <authorList>
            <person name="Navarro D."/>
            <person name="Drula E."/>
            <person name="Chaduli D."/>
            <person name="Cazenave R."/>
            <person name="Ahrendt S."/>
            <person name="Wang J."/>
            <person name="Lipzen A."/>
            <person name="Daum C."/>
            <person name="Barry K."/>
            <person name="Grigoriev I.V."/>
            <person name="Favel A."/>
            <person name="Rosso M.N."/>
            <person name="Martin F."/>
        </authorList>
    </citation>
    <scope>NUCLEOTIDE SEQUENCE [LARGE SCALE GENOMIC DNA]</scope>
    <source>
        <strain evidence="6 7">CIRM-BRFM 2984</strain>
    </source>
</reference>
<dbReference type="EMBL" id="JAWWNJ010000011">
    <property type="protein sequence ID" value="KAK7044450.1"/>
    <property type="molecule type" value="Genomic_DNA"/>
</dbReference>
<dbReference type="PANTHER" id="PTHR24116">
    <property type="entry name" value="KINASE D-INTERACTING SUBSTRATE OF 220 KDA"/>
    <property type="match status" value="1"/>
</dbReference>
<evidence type="ECO:0000256" key="1">
    <source>
        <dbReference type="ARBA" id="ARBA00022737"/>
    </source>
</evidence>
<evidence type="ECO:0000256" key="2">
    <source>
        <dbReference type="PROSITE-ProRule" id="PRU00023"/>
    </source>
</evidence>
<name>A0AAW0D0Y0_9AGAR</name>
<dbReference type="Gene3D" id="3.40.50.300">
    <property type="entry name" value="P-loop containing nucleotide triphosphate hydrolases"/>
    <property type="match status" value="1"/>
</dbReference>
<evidence type="ECO:0000256" key="3">
    <source>
        <dbReference type="SAM" id="Phobius"/>
    </source>
</evidence>
<keyword evidence="2" id="KW-0040">ANK repeat</keyword>
<feature type="repeat" description="ANK" evidence="2">
    <location>
        <begin position="761"/>
        <end position="793"/>
    </location>
</feature>
<dbReference type="PROSITE" id="PS50088">
    <property type="entry name" value="ANK_REPEAT"/>
    <property type="match status" value="16"/>
</dbReference>
<evidence type="ECO:0000259" key="4">
    <source>
        <dbReference type="Pfam" id="PF22939"/>
    </source>
</evidence>
<dbReference type="SUPFAM" id="SSF48403">
    <property type="entry name" value="Ankyrin repeat"/>
    <property type="match status" value="2"/>
</dbReference>
<keyword evidence="1" id="KW-0677">Repeat</keyword>
<dbReference type="PANTHER" id="PTHR24116:SF0">
    <property type="entry name" value="KINASE D-INTERACTING SUBSTRATE OF 220 KDA"/>
    <property type="match status" value="1"/>
</dbReference>
<protein>
    <submittedName>
        <fullName evidence="6">ANK-REP-region domain-containing protein</fullName>
    </submittedName>
</protein>
<feature type="repeat" description="ANK" evidence="2">
    <location>
        <begin position="827"/>
        <end position="859"/>
    </location>
</feature>
<dbReference type="InterPro" id="IPR054471">
    <property type="entry name" value="GPIID_WHD"/>
</dbReference>
<evidence type="ECO:0000313" key="6">
    <source>
        <dbReference type="EMBL" id="KAK7044450.1"/>
    </source>
</evidence>
<feature type="repeat" description="ANK" evidence="2">
    <location>
        <begin position="1185"/>
        <end position="1217"/>
    </location>
</feature>
<dbReference type="InterPro" id="IPR036770">
    <property type="entry name" value="Ankyrin_rpt-contain_sf"/>
</dbReference>
<feature type="domain" description="Nephrocystin 3-like N-terminal" evidence="5">
    <location>
        <begin position="227"/>
        <end position="391"/>
    </location>
</feature>
<feature type="domain" description="GPI inositol-deacylase winged helix" evidence="4">
    <location>
        <begin position="499"/>
        <end position="581"/>
    </location>
</feature>
<feature type="repeat" description="ANK" evidence="2">
    <location>
        <begin position="1218"/>
        <end position="1250"/>
    </location>
</feature>
<feature type="repeat" description="ANK" evidence="2">
    <location>
        <begin position="1317"/>
        <end position="1349"/>
    </location>
</feature>
<feature type="transmembrane region" description="Helical" evidence="3">
    <location>
        <begin position="1480"/>
        <end position="1498"/>
    </location>
</feature>
<dbReference type="Pfam" id="PF12796">
    <property type="entry name" value="Ank_2"/>
    <property type="match status" value="6"/>
</dbReference>
<dbReference type="PROSITE" id="PS50297">
    <property type="entry name" value="ANK_REP_REGION"/>
    <property type="match status" value="6"/>
</dbReference>
<feature type="repeat" description="ANK" evidence="2">
    <location>
        <begin position="733"/>
        <end position="760"/>
    </location>
</feature>
<dbReference type="InterPro" id="IPR002110">
    <property type="entry name" value="Ankyrin_rpt"/>
</dbReference>
<dbReference type="Proteomes" id="UP001362999">
    <property type="component" value="Unassembled WGS sequence"/>
</dbReference>
<gene>
    <name evidence="6" type="ORF">R3P38DRAFT_2608586</name>
</gene>
<dbReference type="InterPro" id="IPR056884">
    <property type="entry name" value="NPHP3-like_N"/>
</dbReference>